<dbReference type="eggNOG" id="KOG3033">
    <property type="taxonomic scope" value="Eukaryota"/>
</dbReference>
<dbReference type="KEGG" id="ehx:EMIHUDRAFT_60495"/>
<dbReference type="Proteomes" id="UP000013827">
    <property type="component" value="Unassembled WGS sequence"/>
</dbReference>
<dbReference type="NCBIfam" id="TIGR00654">
    <property type="entry name" value="PhzF_family"/>
    <property type="match status" value="1"/>
</dbReference>
<evidence type="ECO:0008006" key="6">
    <source>
        <dbReference type="Google" id="ProtNLM"/>
    </source>
</evidence>
<proteinExistence type="inferred from homology"/>
<dbReference type="Gene3D" id="3.10.310.10">
    <property type="entry name" value="Diaminopimelate Epimerase, Chain A, domain 1"/>
    <property type="match status" value="2"/>
</dbReference>
<reference evidence="4" key="2">
    <citation type="submission" date="2024-10" db="UniProtKB">
        <authorList>
            <consortium name="EnsemblProtists"/>
        </authorList>
    </citation>
    <scope>IDENTIFICATION</scope>
</reference>
<dbReference type="InterPro" id="IPR003719">
    <property type="entry name" value="Phenazine_PhzF-like"/>
</dbReference>
<comment type="similarity">
    <text evidence="1">Belongs to the PhzF family.</text>
</comment>
<sequence>DAFTGTPYCGNPACVVLLRPGSYPEETWMQQVANEMHLSETAFLLPHAEPSSYDLRWFTPTAEVDLCGHATLASAAVLWDVHDAGLSRPLTFHSKSGVLTAVRDTESGAISLDFPAEPAMPVPPEQAGEYASLLVRAFGLPSRDAVLWVGRNAIGGPGGGDLIAEVTPEATFVRQAGIPLPEGGPPAASYDFSSRGFAPCVGVDEDPVCGSAHCALGPYFAAKLGRADLLARVASPRGGDVRVCVRGDRVQLGGHAVVTMTGQLL</sequence>
<accession>A0A0D3I4P7</accession>
<name>A0A0D3I4P7_EMIH1</name>
<dbReference type="RefSeq" id="XP_005758661.1">
    <property type="nucleotide sequence ID" value="XM_005758604.1"/>
</dbReference>
<feature type="active site" evidence="3">
    <location>
        <position position="40"/>
    </location>
</feature>
<dbReference type="GO" id="GO:0016853">
    <property type="term" value="F:isomerase activity"/>
    <property type="evidence" value="ECO:0007669"/>
    <property type="project" value="UniProtKB-KW"/>
</dbReference>
<reference evidence="5" key="1">
    <citation type="journal article" date="2013" name="Nature">
        <title>Pan genome of the phytoplankton Emiliania underpins its global distribution.</title>
        <authorList>
            <person name="Read B.A."/>
            <person name="Kegel J."/>
            <person name="Klute M.J."/>
            <person name="Kuo A."/>
            <person name="Lefebvre S.C."/>
            <person name="Maumus F."/>
            <person name="Mayer C."/>
            <person name="Miller J."/>
            <person name="Monier A."/>
            <person name="Salamov A."/>
            <person name="Young J."/>
            <person name="Aguilar M."/>
            <person name="Claverie J.M."/>
            <person name="Frickenhaus S."/>
            <person name="Gonzalez K."/>
            <person name="Herman E.K."/>
            <person name="Lin Y.C."/>
            <person name="Napier J."/>
            <person name="Ogata H."/>
            <person name="Sarno A.F."/>
            <person name="Shmutz J."/>
            <person name="Schroeder D."/>
            <person name="de Vargas C."/>
            <person name="Verret F."/>
            <person name="von Dassow P."/>
            <person name="Valentin K."/>
            <person name="Van de Peer Y."/>
            <person name="Wheeler G."/>
            <person name="Dacks J.B."/>
            <person name="Delwiche C.F."/>
            <person name="Dyhrman S.T."/>
            <person name="Glockner G."/>
            <person name="John U."/>
            <person name="Richards T."/>
            <person name="Worden A.Z."/>
            <person name="Zhang X."/>
            <person name="Grigoriev I.V."/>
            <person name="Allen A.E."/>
            <person name="Bidle K."/>
            <person name="Borodovsky M."/>
            <person name="Bowler C."/>
            <person name="Brownlee C."/>
            <person name="Cock J.M."/>
            <person name="Elias M."/>
            <person name="Gladyshev V.N."/>
            <person name="Groth M."/>
            <person name="Guda C."/>
            <person name="Hadaegh A."/>
            <person name="Iglesias-Rodriguez M.D."/>
            <person name="Jenkins J."/>
            <person name="Jones B.M."/>
            <person name="Lawson T."/>
            <person name="Leese F."/>
            <person name="Lindquist E."/>
            <person name="Lobanov A."/>
            <person name="Lomsadze A."/>
            <person name="Malik S.B."/>
            <person name="Marsh M.E."/>
            <person name="Mackinder L."/>
            <person name="Mock T."/>
            <person name="Mueller-Roeber B."/>
            <person name="Pagarete A."/>
            <person name="Parker M."/>
            <person name="Probert I."/>
            <person name="Quesneville H."/>
            <person name="Raines C."/>
            <person name="Rensing S.A."/>
            <person name="Riano-Pachon D.M."/>
            <person name="Richier S."/>
            <person name="Rokitta S."/>
            <person name="Shiraiwa Y."/>
            <person name="Soanes D.M."/>
            <person name="van der Giezen M."/>
            <person name="Wahlund T.M."/>
            <person name="Williams B."/>
            <person name="Wilson W."/>
            <person name="Wolfe G."/>
            <person name="Wurch L.L."/>
        </authorList>
    </citation>
    <scope>NUCLEOTIDE SEQUENCE</scope>
</reference>
<dbReference type="AlphaFoldDB" id="A0A0D3I4P7"/>
<dbReference type="SUPFAM" id="SSF54506">
    <property type="entry name" value="Diaminopimelate epimerase-like"/>
    <property type="match status" value="1"/>
</dbReference>
<dbReference type="GO" id="GO:0005737">
    <property type="term" value="C:cytoplasm"/>
    <property type="evidence" value="ECO:0007669"/>
    <property type="project" value="TreeGrafter"/>
</dbReference>
<evidence type="ECO:0000313" key="5">
    <source>
        <dbReference type="Proteomes" id="UP000013827"/>
    </source>
</evidence>
<keyword evidence="2" id="KW-0413">Isomerase</keyword>
<evidence type="ECO:0000256" key="1">
    <source>
        <dbReference type="ARBA" id="ARBA00008270"/>
    </source>
</evidence>
<keyword evidence="5" id="KW-1185">Reference proteome</keyword>
<dbReference type="HOGENOM" id="CLU_048756_2_1_1"/>
<organism evidence="4 5">
    <name type="scientific">Emiliania huxleyi (strain CCMP1516)</name>
    <dbReference type="NCBI Taxonomy" id="280463"/>
    <lineage>
        <taxon>Eukaryota</taxon>
        <taxon>Haptista</taxon>
        <taxon>Haptophyta</taxon>
        <taxon>Prymnesiophyceae</taxon>
        <taxon>Isochrysidales</taxon>
        <taxon>Noelaerhabdaceae</taxon>
        <taxon>Emiliania</taxon>
    </lineage>
</organism>
<dbReference type="PANTHER" id="PTHR13774:SF17">
    <property type="entry name" value="PHENAZINE BIOSYNTHESIS-LIKE DOMAIN-CONTAINING PROTEIN"/>
    <property type="match status" value="1"/>
</dbReference>
<dbReference type="EnsemblProtists" id="EOD06232">
    <property type="protein sequence ID" value="EOD06232"/>
    <property type="gene ID" value="EMIHUDRAFT_60495"/>
</dbReference>
<dbReference type="OMA" id="DWALRWF"/>
<dbReference type="Pfam" id="PF02567">
    <property type="entry name" value="PhzC-PhzF"/>
    <property type="match status" value="1"/>
</dbReference>
<protein>
    <recommendedName>
        <fullName evidence="6">PhzF family phenazine biosynthesis protein</fullName>
    </recommendedName>
</protein>
<evidence type="ECO:0000313" key="4">
    <source>
        <dbReference type="EnsemblProtists" id="EOD06232"/>
    </source>
</evidence>
<dbReference type="GeneID" id="17252382"/>
<dbReference type="PANTHER" id="PTHR13774">
    <property type="entry name" value="PHENAZINE BIOSYNTHESIS PROTEIN"/>
    <property type="match status" value="1"/>
</dbReference>
<evidence type="ECO:0000256" key="3">
    <source>
        <dbReference type="PIRSR" id="PIRSR016184-1"/>
    </source>
</evidence>
<dbReference type="PIRSF" id="PIRSF016184">
    <property type="entry name" value="PhzC_PhzF"/>
    <property type="match status" value="1"/>
</dbReference>
<dbReference type="PaxDb" id="2903-EOD06232"/>
<evidence type="ECO:0000256" key="2">
    <source>
        <dbReference type="ARBA" id="ARBA00023235"/>
    </source>
</evidence>